<dbReference type="EMBL" id="JABBNI010000067">
    <property type="protein sequence ID" value="NMM65832.1"/>
    <property type="molecule type" value="Genomic_DNA"/>
</dbReference>
<dbReference type="Pfam" id="PF14248">
    <property type="entry name" value="DUF4345"/>
    <property type="match status" value="1"/>
</dbReference>
<feature type="transmembrane region" description="Helical" evidence="1">
    <location>
        <begin position="93"/>
        <end position="111"/>
    </location>
</feature>
<keyword evidence="1" id="KW-1133">Transmembrane helix</keyword>
<proteinExistence type="predicted"/>
<feature type="transmembrane region" description="Helical" evidence="1">
    <location>
        <begin position="64"/>
        <end position="81"/>
    </location>
</feature>
<feature type="transmembrane region" description="Helical" evidence="1">
    <location>
        <begin position="20"/>
        <end position="44"/>
    </location>
</feature>
<organism evidence="2 3">
    <name type="scientific">Clostridium muellerianum</name>
    <dbReference type="NCBI Taxonomy" id="2716538"/>
    <lineage>
        <taxon>Bacteria</taxon>
        <taxon>Bacillati</taxon>
        <taxon>Bacillota</taxon>
        <taxon>Clostridia</taxon>
        <taxon>Eubacteriales</taxon>
        <taxon>Clostridiaceae</taxon>
        <taxon>Clostridium</taxon>
    </lineage>
</organism>
<evidence type="ECO:0000313" key="3">
    <source>
        <dbReference type="Proteomes" id="UP000537131"/>
    </source>
</evidence>
<keyword evidence="3" id="KW-1185">Reference proteome</keyword>
<accession>A0A7Y0EMH5</accession>
<protein>
    <submittedName>
        <fullName evidence="2">DUF4345 domain-containing protein</fullName>
    </submittedName>
</protein>
<evidence type="ECO:0000256" key="1">
    <source>
        <dbReference type="SAM" id="Phobius"/>
    </source>
</evidence>
<keyword evidence="1" id="KW-0812">Transmembrane</keyword>
<keyword evidence="1" id="KW-0472">Membrane</keyword>
<evidence type="ECO:0000313" key="2">
    <source>
        <dbReference type="EMBL" id="NMM65832.1"/>
    </source>
</evidence>
<feature type="transmembrane region" description="Helical" evidence="1">
    <location>
        <begin position="117"/>
        <end position="135"/>
    </location>
</feature>
<sequence>MINKNIRSKVVSKRIMQLIFALIAILAIYTAYLGFAYGAVNWYYGFSAEQGYSKGLLMLDSNMRFYSGLWLGVGITMLWMIPRVDKDKSTLRVIAIFFFLGGVGRLISILMCGLPSYMYVFFVLFEFSFPLLTLWQKSILK</sequence>
<dbReference type="InterPro" id="IPR025597">
    <property type="entry name" value="DUF4345"/>
</dbReference>
<comment type="caution">
    <text evidence="2">The sequence shown here is derived from an EMBL/GenBank/DDBJ whole genome shotgun (WGS) entry which is preliminary data.</text>
</comment>
<reference evidence="2 3" key="2">
    <citation type="submission" date="2020-06" db="EMBL/GenBank/DDBJ databases">
        <title>Complete Genome Sequence of Clostridium muelleri sp. nov. P21T, an Acid-Alcohol Producing Acetogen Isolated from Old Hay.</title>
        <authorList>
            <person name="Duncan K.E."/>
            <person name="Tanner R.S."/>
        </authorList>
    </citation>
    <scope>NUCLEOTIDE SEQUENCE [LARGE SCALE GENOMIC DNA]</scope>
    <source>
        <strain evidence="2 3">P21</strain>
    </source>
</reference>
<dbReference type="Proteomes" id="UP000537131">
    <property type="component" value="Unassembled WGS sequence"/>
</dbReference>
<reference evidence="2 3" key="1">
    <citation type="submission" date="2020-04" db="EMBL/GenBank/DDBJ databases">
        <authorList>
            <person name="Doyle D.A."/>
        </authorList>
    </citation>
    <scope>NUCLEOTIDE SEQUENCE [LARGE SCALE GENOMIC DNA]</scope>
    <source>
        <strain evidence="2 3">P21</strain>
    </source>
</reference>
<name>A0A7Y0EMH5_9CLOT</name>
<gene>
    <name evidence="2" type="ORF">HBE96_24960</name>
</gene>
<dbReference type="AlphaFoldDB" id="A0A7Y0EMH5"/>